<organism evidence="3 4">
    <name type="scientific">Drouetiella hepatica Uher 2000/2452</name>
    <dbReference type="NCBI Taxonomy" id="904376"/>
    <lineage>
        <taxon>Bacteria</taxon>
        <taxon>Bacillati</taxon>
        <taxon>Cyanobacteriota</taxon>
        <taxon>Cyanophyceae</taxon>
        <taxon>Oculatellales</taxon>
        <taxon>Oculatellaceae</taxon>
        <taxon>Drouetiella</taxon>
    </lineage>
</organism>
<feature type="domain" description="Response regulatory" evidence="2">
    <location>
        <begin position="11"/>
        <end position="68"/>
    </location>
</feature>
<reference evidence="3" key="2">
    <citation type="journal article" date="2022" name="Microbiol. Resour. Announc.">
        <title>Metagenome Sequencing to Explore Phylogenomics of Terrestrial Cyanobacteria.</title>
        <authorList>
            <person name="Ward R.D."/>
            <person name="Stajich J.E."/>
            <person name="Johansen J.R."/>
            <person name="Huntemann M."/>
            <person name="Clum A."/>
            <person name="Foster B."/>
            <person name="Foster B."/>
            <person name="Roux S."/>
            <person name="Palaniappan K."/>
            <person name="Varghese N."/>
            <person name="Mukherjee S."/>
            <person name="Reddy T.B.K."/>
            <person name="Daum C."/>
            <person name="Copeland A."/>
            <person name="Chen I.A."/>
            <person name="Ivanova N.N."/>
            <person name="Kyrpides N.C."/>
            <person name="Shapiro N."/>
            <person name="Eloe-Fadrosh E.A."/>
            <person name="Pietrasiak N."/>
        </authorList>
    </citation>
    <scope>NUCLEOTIDE SEQUENCE</scope>
    <source>
        <strain evidence="3">UHER 2000/2452</strain>
    </source>
</reference>
<dbReference type="Gene3D" id="3.40.50.2300">
    <property type="match status" value="1"/>
</dbReference>
<evidence type="ECO:0000313" key="3">
    <source>
        <dbReference type="EMBL" id="MBW4661642.1"/>
    </source>
</evidence>
<dbReference type="AlphaFoldDB" id="A0A951UPN0"/>
<evidence type="ECO:0000259" key="2">
    <source>
        <dbReference type="PROSITE" id="PS50110"/>
    </source>
</evidence>
<name>A0A951UPN0_9CYAN</name>
<dbReference type="EMBL" id="JAHHHD010000041">
    <property type="protein sequence ID" value="MBW4661642.1"/>
    <property type="molecule type" value="Genomic_DNA"/>
</dbReference>
<dbReference type="SUPFAM" id="SSF52172">
    <property type="entry name" value="CheY-like"/>
    <property type="match status" value="1"/>
</dbReference>
<dbReference type="Proteomes" id="UP000757435">
    <property type="component" value="Unassembled WGS sequence"/>
</dbReference>
<sequence length="68" mass="7576">MSVAAIAQENTILVVDDTPTNLQVLFDLLSEQGYRVAIAKNGETALQRQGYFILNKSLSMLRPKPARR</sequence>
<gene>
    <name evidence="3" type="ORF">KME15_23480</name>
</gene>
<dbReference type="InterPro" id="IPR001789">
    <property type="entry name" value="Sig_transdc_resp-reg_receiver"/>
</dbReference>
<dbReference type="InterPro" id="IPR011006">
    <property type="entry name" value="CheY-like_superfamily"/>
</dbReference>
<comment type="caution">
    <text evidence="1">Lacks conserved residue(s) required for the propagation of feature annotation.</text>
</comment>
<protein>
    <recommendedName>
        <fullName evidence="2">Response regulatory domain-containing protein</fullName>
    </recommendedName>
</protein>
<evidence type="ECO:0000313" key="4">
    <source>
        <dbReference type="Proteomes" id="UP000757435"/>
    </source>
</evidence>
<evidence type="ECO:0000256" key="1">
    <source>
        <dbReference type="PROSITE-ProRule" id="PRU00169"/>
    </source>
</evidence>
<proteinExistence type="predicted"/>
<dbReference type="GO" id="GO:0000160">
    <property type="term" value="P:phosphorelay signal transduction system"/>
    <property type="evidence" value="ECO:0007669"/>
    <property type="project" value="InterPro"/>
</dbReference>
<comment type="caution">
    <text evidence="3">The sequence shown here is derived from an EMBL/GenBank/DDBJ whole genome shotgun (WGS) entry which is preliminary data.</text>
</comment>
<dbReference type="PROSITE" id="PS50110">
    <property type="entry name" value="RESPONSE_REGULATORY"/>
    <property type="match status" value="1"/>
</dbReference>
<accession>A0A951UPN0</accession>
<reference evidence="3" key="1">
    <citation type="submission" date="2021-05" db="EMBL/GenBank/DDBJ databases">
        <authorList>
            <person name="Pietrasiak N."/>
            <person name="Ward R."/>
            <person name="Stajich J.E."/>
            <person name="Kurbessoian T."/>
        </authorList>
    </citation>
    <scope>NUCLEOTIDE SEQUENCE</scope>
    <source>
        <strain evidence="3">UHER 2000/2452</strain>
    </source>
</reference>